<evidence type="ECO:0000313" key="2">
    <source>
        <dbReference type="Proteomes" id="UP000316806"/>
    </source>
</evidence>
<evidence type="ECO:0000313" key="1">
    <source>
        <dbReference type="EMBL" id="QDQ11306.1"/>
    </source>
</evidence>
<gene>
    <name evidence="1" type="ORF">FH965_12530</name>
</gene>
<reference evidence="1 2" key="1">
    <citation type="journal article" date="2019" name="J. Ind. Microbiol. Biotechnol.">
        <title>The complete genomic sequence of Streptomyces spectabilis NRRL-2792 and identification of secondary metabolite biosynthetic gene clusters.</title>
        <authorList>
            <person name="Sinha A."/>
            <person name="Phillips-Salemka S."/>
            <person name="Niraula T.A."/>
            <person name="Short K.A."/>
            <person name="Niraula N.P."/>
        </authorList>
    </citation>
    <scope>NUCLEOTIDE SEQUENCE [LARGE SCALE GENOMIC DNA]</scope>
    <source>
        <strain evidence="1 2">NRRL 2792</strain>
    </source>
</reference>
<proteinExistence type="predicted"/>
<accession>A0A516R6L4</accession>
<sequence>MTERRPPGAGFESWIDRRIREKIREALRTPPPGPPLGLRPYGVDEVAREWRARHPGRPVPGGLTPR</sequence>
<dbReference type="Proteomes" id="UP000316806">
    <property type="component" value="Chromosome"/>
</dbReference>
<organism evidence="1 2">
    <name type="scientific">Streptomyces spectabilis</name>
    <dbReference type="NCBI Taxonomy" id="68270"/>
    <lineage>
        <taxon>Bacteria</taxon>
        <taxon>Bacillati</taxon>
        <taxon>Actinomycetota</taxon>
        <taxon>Actinomycetes</taxon>
        <taxon>Kitasatosporales</taxon>
        <taxon>Streptomycetaceae</taxon>
        <taxon>Streptomyces</taxon>
    </lineage>
</organism>
<dbReference type="EMBL" id="CP040916">
    <property type="protein sequence ID" value="QDQ11306.1"/>
    <property type="molecule type" value="Genomic_DNA"/>
</dbReference>
<dbReference type="RefSeq" id="WP_144003205.1">
    <property type="nucleotide sequence ID" value="NZ_CP040916.1"/>
</dbReference>
<protein>
    <submittedName>
        <fullName evidence="1">Uncharacterized protein</fullName>
    </submittedName>
</protein>
<name>A0A516R6L4_STRST</name>
<dbReference type="AlphaFoldDB" id="A0A516R6L4"/>